<name>A0A976N0Y1_9VIRU</name>
<reference evidence="1" key="1">
    <citation type="submission" date="2022-02" db="EMBL/GenBank/DDBJ databases">
        <title>Towards deciphering the DNA virus diversity associated with rodent species in the families Cricetidae and Heteromyidae.</title>
        <authorList>
            <person name="Lund M."/>
            <person name="Larsen B.B."/>
            <person name="Gryseels S."/>
            <person name="Kraberger S."/>
            <person name="Rowsey D.M."/>
            <person name="Steger L."/>
            <person name="Yule K.M."/>
            <person name="Upham N.S."/>
            <person name="Worobey M."/>
            <person name="Van Doorslaer K."/>
            <person name="Varsani A."/>
        </authorList>
    </citation>
    <scope>NUCLEOTIDE SEQUENCE</scope>
    <source>
        <strain evidence="1">UA08Rod_5306</strain>
    </source>
</reference>
<protein>
    <submittedName>
        <fullName evidence="1">Uncharacterized protein</fullName>
    </submittedName>
</protein>
<proteinExistence type="predicted"/>
<dbReference type="EMBL" id="OM869554">
    <property type="protein sequence ID" value="UPW41182.1"/>
    <property type="molecule type" value="Genomic_DNA"/>
</dbReference>
<evidence type="ECO:0000313" key="1">
    <source>
        <dbReference type="EMBL" id="UPW41182.1"/>
    </source>
</evidence>
<organism evidence="1">
    <name type="scientific">Sigmofec virus UA08Rod_5306</name>
    <dbReference type="NCBI Taxonomy" id="2929417"/>
    <lineage>
        <taxon>Viruses</taxon>
        <taxon>Monodnaviria</taxon>
        <taxon>Sangervirae</taxon>
        <taxon>Phixviricota</taxon>
        <taxon>Malgrandaviricetes</taxon>
        <taxon>Petitvirales</taxon>
        <taxon>Microviridae</taxon>
    </lineage>
</organism>
<sequence length="52" mass="6238">MKDARSRLYELIGKLEYRMERAKGKKKEELAEIIKELEEIGRISLKEIMDKK</sequence>
<accession>A0A976N0Y1</accession>